<evidence type="ECO:0000313" key="4">
    <source>
        <dbReference type="EMBL" id="AEA47215.1"/>
    </source>
</evidence>
<dbReference type="eggNOG" id="arCOG01601">
    <property type="taxonomic scope" value="Archaea"/>
</dbReference>
<dbReference type="InterPro" id="IPR029061">
    <property type="entry name" value="THDP-binding"/>
</dbReference>
<dbReference type="InterPro" id="IPR011766">
    <property type="entry name" value="TPP_enzyme_TPP-bd"/>
</dbReference>
<dbReference type="EC" id="1.2.7.1" evidence="4"/>
<dbReference type="PANTHER" id="PTHR42897:SF2">
    <property type="entry name" value="PYRUVATE SYNTHASE SUBUNIT PORB"/>
    <property type="match status" value="1"/>
</dbReference>
<dbReference type="AlphaFoldDB" id="F2KML8"/>
<dbReference type="GeneID" id="10394325"/>
<evidence type="ECO:0000313" key="5">
    <source>
        <dbReference type="Proteomes" id="UP000008136"/>
    </source>
</evidence>
<accession>F2KML8</accession>
<dbReference type="GO" id="GO:0019164">
    <property type="term" value="F:pyruvate synthase activity"/>
    <property type="evidence" value="ECO:0007669"/>
    <property type="project" value="UniProtKB-EC"/>
</dbReference>
<dbReference type="OrthoDB" id="296931at2157"/>
<dbReference type="Proteomes" id="UP000008136">
    <property type="component" value="Chromosome"/>
</dbReference>
<dbReference type="SUPFAM" id="SSF52518">
    <property type="entry name" value="Thiamin diphosphate-binding fold (THDP-binding)"/>
    <property type="match status" value="1"/>
</dbReference>
<keyword evidence="2 4" id="KW-0560">Oxidoreductase</keyword>
<dbReference type="EMBL" id="CP002588">
    <property type="protein sequence ID" value="AEA47215.1"/>
    <property type="molecule type" value="Genomic_DNA"/>
</dbReference>
<dbReference type="InterPro" id="IPR051479">
    <property type="entry name" value="PorB-like"/>
</dbReference>
<name>F2KML8_ARCVS</name>
<dbReference type="STRING" id="693661.Arcve_1208"/>
<dbReference type="Gene3D" id="3.40.50.970">
    <property type="match status" value="2"/>
</dbReference>
<dbReference type="CDD" id="cd03376">
    <property type="entry name" value="TPP_PFOR_porB_like"/>
    <property type="match status" value="1"/>
</dbReference>
<dbReference type="Pfam" id="PF02775">
    <property type="entry name" value="TPP_enzyme_C"/>
    <property type="match status" value="1"/>
</dbReference>
<evidence type="ECO:0000256" key="2">
    <source>
        <dbReference type="ARBA" id="ARBA00023002"/>
    </source>
</evidence>
<dbReference type="GO" id="GO:0030976">
    <property type="term" value="F:thiamine pyrophosphate binding"/>
    <property type="evidence" value="ECO:0007669"/>
    <property type="project" value="InterPro"/>
</dbReference>
<comment type="subunit">
    <text evidence="1">Heterotetramer of one alpha, one beta, one delta and one gamma chain.</text>
</comment>
<reference evidence="4 5" key="1">
    <citation type="submission" date="2011-03" db="EMBL/GenBank/DDBJ databases">
        <title>The complete genome of Archaeoglobus veneficus SNP6.</title>
        <authorList>
            <consortium name="US DOE Joint Genome Institute (JGI-PGF)"/>
            <person name="Lucas S."/>
            <person name="Copeland A."/>
            <person name="Lapidus A."/>
            <person name="Bruce D."/>
            <person name="Goodwin L."/>
            <person name="Pitluck S."/>
            <person name="Kyrpides N."/>
            <person name="Mavromatis K."/>
            <person name="Pagani I."/>
            <person name="Ivanova N."/>
            <person name="Mikhailova N."/>
            <person name="Lu M."/>
            <person name="Detter J.C."/>
            <person name="Tapia R."/>
            <person name="Han C."/>
            <person name="Land M."/>
            <person name="Hauser L."/>
            <person name="Markowitz V."/>
            <person name="Cheng J.-F."/>
            <person name="Hugenholtz P."/>
            <person name="Woyke T."/>
            <person name="Wu D."/>
            <person name="Spring S."/>
            <person name="Brambilla E."/>
            <person name="Klenk H.-P."/>
            <person name="Eisen J.A."/>
        </authorList>
    </citation>
    <scope>NUCLEOTIDE SEQUENCE [LARGE SCALE GENOMIC DNA]</scope>
    <source>
        <strain>SNP6</strain>
    </source>
</reference>
<organism evidence="4 5">
    <name type="scientific">Archaeoglobus veneficus (strain DSM 11195 / SNP6)</name>
    <dbReference type="NCBI Taxonomy" id="693661"/>
    <lineage>
        <taxon>Archaea</taxon>
        <taxon>Methanobacteriati</taxon>
        <taxon>Methanobacteriota</taxon>
        <taxon>Archaeoglobi</taxon>
        <taxon>Archaeoglobales</taxon>
        <taxon>Archaeoglobaceae</taxon>
        <taxon>Archaeoglobus</taxon>
    </lineage>
</organism>
<proteinExistence type="predicted"/>
<sequence>MKYFGSGHGACPGCGLPIAVKNVLEAIGPCFVANSTGCLEIISSQYGKSAWGVPYIHSLFENAAAVAAGIEAALKALGRTDEGPVVVFAGDGATADIGIGPLSGMFDRGHDVLYICLDNEAYQNTGNQQSGLTPTGSNTTTCPAGKLMPGKPGPKKDMVAIALAHKVPYVATASVAYPKDIRRKAKRAMEFEGPKYIQIHSTCVTGWGIEGKLAIPIARLAVETGLYPLVEYENGKLVRVRKIKKRKPVEEYLKPQKRFRHLFKHPKGHEIIEEIQRIADENAARFGLDVE</sequence>
<evidence type="ECO:0000256" key="1">
    <source>
        <dbReference type="ARBA" id="ARBA00011595"/>
    </source>
</evidence>
<dbReference type="HOGENOM" id="CLU_058423_0_0_2"/>
<feature type="domain" description="Thiamine pyrophosphate enzyme TPP-binding" evidence="3">
    <location>
        <begin position="36"/>
        <end position="199"/>
    </location>
</feature>
<keyword evidence="4" id="KW-0670">Pyruvate</keyword>
<dbReference type="KEGG" id="ave:Arcve_1208"/>
<protein>
    <submittedName>
        <fullName evidence="4">Pyruvate synthase</fullName>
        <ecNumber evidence="4">1.2.7.1</ecNumber>
    </submittedName>
</protein>
<gene>
    <name evidence="4" type="ordered locus">Arcve_1208</name>
</gene>
<dbReference type="PANTHER" id="PTHR42897">
    <property type="entry name" value="PYRUVATE SYNTHASE SUBUNIT PORB"/>
    <property type="match status" value="1"/>
</dbReference>
<evidence type="ECO:0000259" key="3">
    <source>
        <dbReference type="Pfam" id="PF02775"/>
    </source>
</evidence>
<dbReference type="RefSeq" id="WP_013683878.1">
    <property type="nucleotide sequence ID" value="NC_015320.1"/>
</dbReference>
<keyword evidence="5" id="KW-1185">Reference proteome</keyword>